<dbReference type="eggNOG" id="KOG2776">
    <property type="taxonomic scope" value="Eukaryota"/>
</dbReference>
<organism evidence="3 4">
    <name type="scientific">Bathycoccus prasinos</name>
    <dbReference type="NCBI Taxonomy" id="41875"/>
    <lineage>
        <taxon>Eukaryota</taxon>
        <taxon>Viridiplantae</taxon>
        <taxon>Chlorophyta</taxon>
        <taxon>Mamiellophyceae</taxon>
        <taxon>Mamiellales</taxon>
        <taxon>Bathycoccaceae</taxon>
        <taxon>Bathycoccus</taxon>
    </lineage>
</organism>
<dbReference type="FunFam" id="1.10.10.10:FF:000029">
    <property type="entry name" value="Proliferation-associated 2G4, a"/>
    <property type="match status" value="1"/>
</dbReference>
<dbReference type="PANTHER" id="PTHR10804">
    <property type="entry name" value="PROTEASE FAMILY M24 METHIONYL AMINOPEPTIDASE, AMINOPEPTIDASE P"/>
    <property type="match status" value="1"/>
</dbReference>
<dbReference type="PANTHER" id="PTHR10804:SF11">
    <property type="entry name" value="PROLIFERATION-ASSOCIATED PROTEIN 2G4"/>
    <property type="match status" value="1"/>
</dbReference>
<feature type="domain" description="Peptidase M24" evidence="2">
    <location>
        <begin position="30"/>
        <end position="201"/>
    </location>
</feature>
<dbReference type="Gene3D" id="1.10.10.10">
    <property type="entry name" value="Winged helix-like DNA-binding domain superfamily/Winged helix DNA-binding domain"/>
    <property type="match status" value="1"/>
</dbReference>
<dbReference type="InterPro" id="IPR036005">
    <property type="entry name" value="Creatinase/aminopeptidase-like"/>
</dbReference>
<protein>
    <recommendedName>
        <fullName evidence="2">Peptidase M24 domain-containing protein</fullName>
    </recommendedName>
</protein>
<proteinExistence type="inferred from homology"/>
<dbReference type="GeneID" id="19011409"/>
<reference evidence="3 4" key="1">
    <citation type="submission" date="2011-10" db="EMBL/GenBank/DDBJ databases">
        <authorList>
            <person name="Genoscope - CEA"/>
        </authorList>
    </citation>
    <scope>NUCLEOTIDE SEQUENCE [LARGE SCALE GENOMIC DNA]</scope>
    <source>
        <strain evidence="3 4">RCC 1105</strain>
    </source>
</reference>
<dbReference type="InterPro" id="IPR036390">
    <property type="entry name" value="WH_DNA-bd_sf"/>
</dbReference>
<evidence type="ECO:0000259" key="2">
    <source>
        <dbReference type="Pfam" id="PF00557"/>
    </source>
</evidence>
<dbReference type="InterPro" id="IPR047113">
    <property type="entry name" value="PA2G4/ARX1"/>
</dbReference>
<dbReference type="Gene3D" id="3.90.230.10">
    <property type="entry name" value="Creatinase/methionine aminopeptidase superfamily"/>
    <property type="match status" value="1"/>
</dbReference>
<dbReference type="SUPFAM" id="SSF55920">
    <property type="entry name" value="Creatinase/aminopeptidase"/>
    <property type="match status" value="1"/>
</dbReference>
<comment type="similarity">
    <text evidence="1">Belongs to the peptidase M24 family.</text>
</comment>
<dbReference type="EMBL" id="FO082264">
    <property type="protein sequence ID" value="CCO19828.1"/>
    <property type="molecule type" value="Genomic_DNA"/>
</dbReference>
<name>K8FCT2_9CHLO</name>
<dbReference type="AlphaFoldDB" id="K8FCT2"/>
<evidence type="ECO:0000313" key="3">
    <source>
        <dbReference type="EMBL" id="CCO19828.1"/>
    </source>
</evidence>
<dbReference type="Pfam" id="PF00557">
    <property type="entry name" value="Peptidase_M24"/>
    <property type="match status" value="1"/>
</dbReference>
<dbReference type="SUPFAM" id="SSF46785">
    <property type="entry name" value="Winged helix' DNA-binding domain"/>
    <property type="match status" value="1"/>
</dbReference>
<dbReference type="Proteomes" id="UP000198341">
    <property type="component" value="Chromosome 15"/>
</dbReference>
<dbReference type="CDD" id="cd01089">
    <property type="entry name" value="PA2G4-like"/>
    <property type="match status" value="1"/>
</dbReference>
<dbReference type="STRING" id="41875.K8FCT2"/>
<dbReference type="InterPro" id="IPR036388">
    <property type="entry name" value="WH-like_DNA-bd_sf"/>
</dbReference>
<sequence length="384" mass="41838">MSDNEGGGAAADVDFNDDLFTCANSDVVTKYKIAADCVNAALTEVIKMIVPGKKIVDICVAGDKHLETECAKYYNKKVEGAKVEKGVAIPTCVSVNEQVSYNCPEVENKDVLEEGQAVKIDVGAHIDGYVAHQAVTIVCQKEGGNEKITGKQADVIKACIVAQEVAGRVLRPGKTTTDVSNAITKVAEDFGVHLVEGVLSHNMKRFAIDGNKVVLLKKTPETKADDHEIALYDVFGLDIVMTTGEGKLSQKDEKETQVYKRALEKSYSLKMKASRGVFSDICNRFPSFPFAARYLEGLSAKAGLPECLKHDLLVPYPVLYEKTGEYVAHVKTTILVMGKGNDRITKAVEMMQQDVSSEKSLQDAELVELIAQPLKPPAKPRKKK</sequence>
<dbReference type="InterPro" id="IPR000994">
    <property type="entry name" value="Pept_M24"/>
</dbReference>
<evidence type="ECO:0000313" key="4">
    <source>
        <dbReference type="Proteomes" id="UP000198341"/>
    </source>
</evidence>
<dbReference type="OrthoDB" id="5876363at2759"/>
<dbReference type="RefSeq" id="XP_007508742.1">
    <property type="nucleotide sequence ID" value="XM_007508680.1"/>
</dbReference>
<dbReference type="KEGG" id="bpg:Bathy15g00090"/>
<gene>
    <name evidence="3" type="ordered locus">Bathy15g00090</name>
</gene>
<evidence type="ECO:0000256" key="1">
    <source>
        <dbReference type="ARBA" id="ARBA00007319"/>
    </source>
</evidence>
<keyword evidence="4" id="KW-1185">Reference proteome</keyword>
<accession>K8FCT2</accession>